<dbReference type="PANTHER" id="PTHR40562">
    <property type="match status" value="1"/>
</dbReference>
<evidence type="ECO:0000313" key="4">
    <source>
        <dbReference type="EMBL" id="MEL0630677.1"/>
    </source>
</evidence>
<dbReference type="Proteomes" id="UP001369082">
    <property type="component" value="Unassembled WGS sequence"/>
</dbReference>
<organism evidence="4 5">
    <name type="scientific">Psychromonas aquatilis</name>
    <dbReference type="NCBI Taxonomy" id="2005072"/>
    <lineage>
        <taxon>Bacteria</taxon>
        <taxon>Pseudomonadati</taxon>
        <taxon>Pseudomonadota</taxon>
        <taxon>Gammaproteobacteria</taxon>
        <taxon>Alteromonadales</taxon>
        <taxon>Psychromonadaceae</taxon>
        <taxon>Psychromonas</taxon>
    </lineage>
</organism>
<dbReference type="InterPro" id="IPR036922">
    <property type="entry name" value="Rieske_2Fe-2S_sf"/>
</dbReference>
<comment type="caution">
    <text evidence="4">The sequence shown here is derived from an EMBL/GenBank/DDBJ whole genome shotgun (WGS) entry which is preliminary data.</text>
</comment>
<keyword evidence="2" id="KW-0534">Nitrate assimilation</keyword>
<name>A0ABU9GTN0_9GAMM</name>
<accession>A0ABU9GTN0</accession>
<dbReference type="InterPro" id="IPR012748">
    <property type="entry name" value="Rieske-like_NirD"/>
</dbReference>
<feature type="domain" description="Rieske-like [2Fe-2S]" evidence="3">
    <location>
        <begin position="9"/>
        <end position="112"/>
    </location>
</feature>
<dbReference type="InterPro" id="IPR017881">
    <property type="entry name" value="NirD"/>
</dbReference>
<evidence type="ECO:0000256" key="2">
    <source>
        <dbReference type="ARBA" id="ARBA00023063"/>
    </source>
</evidence>
<protein>
    <submittedName>
        <fullName evidence="4">Nitrite reductase small subunit NirD</fullName>
    </submittedName>
</protein>
<evidence type="ECO:0000256" key="1">
    <source>
        <dbReference type="ARBA" id="ARBA00023002"/>
    </source>
</evidence>
<dbReference type="EMBL" id="JBAKAZ010000074">
    <property type="protein sequence ID" value="MEL0630677.1"/>
    <property type="molecule type" value="Genomic_DNA"/>
</dbReference>
<reference evidence="4 5" key="1">
    <citation type="submission" date="2024-02" db="EMBL/GenBank/DDBJ databases">
        <title>Bacteria isolated from the canopy kelp, Nereocystis luetkeana.</title>
        <authorList>
            <person name="Pfister C.A."/>
            <person name="Younker I.T."/>
            <person name="Light S.H."/>
        </authorList>
    </citation>
    <scope>NUCLEOTIDE SEQUENCE [LARGE SCALE GENOMIC DNA]</scope>
    <source>
        <strain evidence="4 5">TI.1.05</strain>
    </source>
</reference>
<evidence type="ECO:0000313" key="5">
    <source>
        <dbReference type="Proteomes" id="UP001369082"/>
    </source>
</evidence>
<gene>
    <name evidence="4" type="primary">nirD</name>
    <name evidence="4" type="ORF">V6256_13765</name>
</gene>
<evidence type="ECO:0000259" key="3">
    <source>
        <dbReference type="Pfam" id="PF13806"/>
    </source>
</evidence>
<dbReference type="SUPFAM" id="SSF50022">
    <property type="entry name" value="ISP domain"/>
    <property type="match status" value="1"/>
</dbReference>
<dbReference type="PROSITE" id="PS51300">
    <property type="entry name" value="NIRD"/>
    <property type="match status" value="1"/>
</dbReference>
<keyword evidence="1" id="KW-0560">Oxidoreductase</keyword>
<dbReference type="Gene3D" id="2.102.10.10">
    <property type="entry name" value="Rieske [2Fe-2S] iron-sulphur domain"/>
    <property type="match status" value="1"/>
</dbReference>
<dbReference type="NCBIfam" id="NF007066">
    <property type="entry name" value="PRK09511.1"/>
    <property type="match status" value="1"/>
</dbReference>
<dbReference type="PANTHER" id="PTHR40562:SF1">
    <property type="entry name" value="NITRITE REDUCTASE (NADH) SMALL SUBUNIT"/>
    <property type="match status" value="1"/>
</dbReference>
<proteinExistence type="predicted"/>
<dbReference type="NCBIfam" id="TIGR02378">
    <property type="entry name" value="nirD_assim_sml"/>
    <property type="match status" value="1"/>
</dbReference>
<keyword evidence="5" id="KW-1185">Reference proteome</keyword>
<sequence length="116" mass="12827">MEAQSTNTTWTDICPVNDLTPNAGVCALFNDQQVALFLCTQSNNVYAIANFDPFGQANVLSRGLMGSTEDTVYVASPLYKQRFNLQTGECLDSEEHQLKTFDVRVANDQVQLKEAS</sequence>
<dbReference type="RefSeq" id="WP_341598804.1">
    <property type="nucleotide sequence ID" value="NZ_JBAKAZ010000074.1"/>
</dbReference>
<dbReference type="Pfam" id="PF13806">
    <property type="entry name" value="Rieske_2"/>
    <property type="match status" value="1"/>
</dbReference>
<dbReference type="CDD" id="cd03529">
    <property type="entry name" value="Rieske_NirD"/>
    <property type="match status" value="1"/>
</dbReference>